<evidence type="ECO:0000256" key="2">
    <source>
        <dbReference type="ARBA" id="ARBA00004123"/>
    </source>
</evidence>
<dbReference type="AlphaFoldDB" id="R4X9R5"/>
<dbReference type="SUPFAM" id="SSF57903">
    <property type="entry name" value="FYVE/PHD zinc finger"/>
    <property type="match status" value="1"/>
</dbReference>
<evidence type="ECO:0000256" key="10">
    <source>
        <dbReference type="ARBA" id="ARBA00023004"/>
    </source>
</evidence>
<dbReference type="STRING" id="1097556.R4X9R5"/>
<dbReference type="InterPro" id="IPR013083">
    <property type="entry name" value="Znf_RING/FYVE/PHD"/>
</dbReference>
<dbReference type="PANTHER" id="PTHR23123">
    <property type="entry name" value="PHD/F-BOX CONTAINING PROTEIN"/>
    <property type="match status" value="1"/>
</dbReference>
<dbReference type="SUPFAM" id="SSF51197">
    <property type="entry name" value="Clavaminate synthase-like"/>
    <property type="match status" value="1"/>
</dbReference>
<dbReference type="CDD" id="cd00067">
    <property type="entry name" value="GAL4"/>
    <property type="match status" value="2"/>
</dbReference>
<evidence type="ECO:0000256" key="8">
    <source>
        <dbReference type="ARBA" id="ARBA00022833"/>
    </source>
</evidence>
<dbReference type="Gene3D" id="3.30.40.10">
    <property type="entry name" value="Zinc/RING finger domain, C3HC4 (zinc finger)"/>
    <property type="match status" value="1"/>
</dbReference>
<evidence type="ECO:0000256" key="16">
    <source>
        <dbReference type="SAM" id="MobiDB-lite"/>
    </source>
</evidence>
<dbReference type="PROSITE" id="PS01359">
    <property type="entry name" value="ZF_PHD_1"/>
    <property type="match status" value="1"/>
</dbReference>
<feature type="region of interest" description="Disordered" evidence="16">
    <location>
        <begin position="592"/>
        <end position="625"/>
    </location>
</feature>
<dbReference type="PROSITE" id="PS51184">
    <property type="entry name" value="JMJC"/>
    <property type="match status" value="1"/>
</dbReference>
<dbReference type="GO" id="GO:0032991">
    <property type="term" value="C:protein-containing complex"/>
    <property type="evidence" value="ECO:0007669"/>
    <property type="project" value="UniProtKB-ARBA"/>
</dbReference>
<evidence type="ECO:0000256" key="5">
    <source>
        <dbReference type="ARBA" id="ARBA00015153"/>
    </source>
</evidence>
<dbReference type="EC" id="1.14.11.27" evidence="4"/>
<evidence type="ECO:0000313" key="19">
    <source>
        <dbReference type="EMBL" id="CCG80979.1"/>
    </source>
</evidence>
<dbReference type="GO" id="GO:0140680">
    <property type="term" value="F:histone H3K36me/H3K36me2 demethylase activity"/>
    <property type="evidence" value="ECO:0007669"/>
    <property type="project" value="UniProtKB-EC"/>
</dbReference>
<evidence type="ECO:0000256" key="12">
    <source>
        <dbReference type="ARBA" id="ARBA00023163"/>
    </source>
</evidence>
<name>R4X9R5_TAPDE</name>
<feature type="region of interest" description="Disordered" evidence="16">
    <location>
        <begin position="650"/>
        <end position="672"/>
    </location>
</feature>
<keyword evidence="7" id="KW-0863">Zinc-finger</keyword>
<dbReference type="Pfam" id="PF13621">
    <property type="entry name" value="Cupin_8"/>
    <property type="match status" value="1"/>
</dbReference>
<organism evidence="19 20">
    <name type="scientific">Taphrina deformans (strain PYCC 5710 / ATCC 11124 / CBS 356.35 / IMI 108563 / JCM 9778 / NBRC 8474)</name>
    <name type="common">Peach leaf curl fungus</name>
    <name type="synonym">Lalaria deformans</name>
    <dbReference type="NCBI Taxonomy" id="1097556"/>
    <lineage>
        <taxon>Eukaryota</taxon>
        <taxon>Fungi</taxon>
        <taxon>Dikarya</taxon>
        <taxon>Ascomycota</taxon>
        <taxon>Taphrinomycotina</taxon>
        <taxon>Taphrinomycetes</taxon>
        <taxon>Taphrinales</taxon>
        <taxon>Taphrinaceae</taxon>
        <taxon>Taphrina</taxon>
    </lineage>
</organism>
<evidence type="ECO:0000256" key="11">
    <source>
        <dbReference type="ARBA" id="ARBA00023015"/>
    </source>
</evidence>
<dbReference type="GO" id="GO:0008270">
    <property type="term" value="F:zinc ion binding"/>
    <property type="evidence" value="ECO:0007669"/>
    <property type="project" value="UniProtKB-KW"/>
</dbReference>
<dbReference type="GO" id="GO:0000981">
    <property type="term" value="F:DNA-binding transcription factor activity, RNA polymerase II-specific"/>
    <property type="evidence" value="ECO:0007669"/>
    <property type="project" value="InterPro"/>
</dbReference>
<feature type="compositionally biased region" description="Basic and acidic residues" evidence="16">
    <location>
        <begin position="916"/>
        <end position="930"/>
    </location>
</feature>
<evidence type="ECO:0000256" key="14">
    <source>
        <dbReference type="ARBA" id="ARBA00031083"/>
    </source>
</evidence>
<feature type="region of interest" description="Disordered" evidence="16">
    <location>
        <begin position="540"/>
        <end position="560"/>
    </location>
</feature>
<dbReference type="PROSITE" id="PS50048">
    <property type="entry name" value="ZN2_CY6_FUNGAL_2"/>
    <property type="match status" value="2"/>
</dbReference>
<keyword evidence="20" id="KW-1185">Reference proteome</keyword>
<dbReference type="OrthoDB" id="5876800at2759"/>
<feature type="region of interest" description="Disordered" evidence="16">
    <location>
        <begin position="805"/>
        <end position="930"/>
    </location>
</feature>
<dbReference type="VEuPathDB" id="FungiDB:TAPDE_000648"/>
<reference evidence="19 20" key="1">
    <citation type="journal article" date="2013" name="MBio">
        <title>Genome sequencing of the plant pathogen Taphrina deformans, the causal agent of peach leaf curl.</title>
        <authorList>
            <person name="Cisse O.H."/>
            <person name="Almeida J.M.G.C.F."/>
            <person name="Fonseca A."/>
            <person name="Kumar A.A."/>
            <person name="Salojaervi J."/>
            <person name="Overmyer K."/>
            <person name="Hauser P.M."/>
            <person name="Pagni M."/>
        </authorList>
    </citation>
    <scope>NUCLEOTIDE SEQUENCE [LARGE SCALE GENOMIC DNA]</scope>
    <source>
        <strain evidence="20">PYCC 5710 / ATCC 11124 / CBS 356.35 / IMI 108563 / JCM 9778 / NBRC 8474</strain>
    </source>
</reference>
<protein>
    <recommendedName>
        <fullName evidence="5">JmjC domain-containing histone demethylation protein 1</fullName>
        <ecNumber evidence="4">1.14.11.27</ecNumber>
    </recommendedName>
    <alternativeName>
        <fullName evidence="14">[Histone-H3]-lysine-36 demethylase 1</fullName>
    </alternativeName>
</protein>
<accession>R4X9R5</accession>
<feature type="compositionally biased region" description="Polar residues" evidence="16">
    <location>
        <begin position="842"/>
        <end position="857"/>
    </location>
</feature>
<evidence type="ECO:0000256" key="9">
    <source>
        <dbReference type="ARBA" id="ARBA00023002"/>
    </source>
</evidence>
<comment type="catalytic activity">
    <reaction evidence="15">
        <text>N(6),N(6)-dimethyl-L-lysyl(36)-[histone H3] + 2 2-oxoglutarate + 2 O2 = L-lysyl(36)-[histone H3] + 2 formaldehyde + 2 succinate + 2 CO2</text>
        <dbReference type="Rhea" id="RHEA:42032"/>
        <dbReference type="Rhea" id="RHEA-COMP:9785"/>
        <dbReference type="Rhea" id="RHEA-COMP:9787"/>
        <dbReference type="ChEBI" id="CHEBI:15379"/>
        <dbReference type="ChEBI" id="CHEBI:16526"/>
        <dbReference type="ChEBI" id="CHEBI:16810"/>
        <dbReference type="ChEBI" id="CHEBI:16842"/>
        <dbReference type="ChEBI" id="CHEBI:29969"/>
        <dbReference type="ChEBI" id="CHEBI:30031"/>
        <dbReference type="ChEBI" id="CHEBI:61976"/>
        <dbReference type="EC" id="1.14.11.27"/>
    </reaction>
</comment>
<dbReference type="InterPro" id="IPR036864">
    <property type="entry name" value="Zn2-C6_fun-type_DNA-bd_sf"/>
</dbReference>
<evidence type="ECO:0000259" key="18">
    <source>
        <dbReference type="PROSITE" id="PS51184"/>
    </source>
</evidence>
<comment type="cofactor">
    <cofactor evidence="1">
        <name>Fe(2+)</name>
        <dbReference type="ChEBI" id="CHEBI:29033"/>
    </cofactor>
</comment>
<gene>
    <name evidence="19" type="ORF">TAPDE_000648</name>
</gene>
<feature type="domain" description="JmjC" evidence="18">
    <location>
        <begin position="208"/>
        <end position="366"/>
    </location>
</feature>
<keyword evidence="6" id="KW-0479">Metal-binding</keyword>
<comment type="subcellular location">
    <subcellularLocation>
        <location evidence="2">Nucleus</location>
    </subcellularLocation>
</comment>
<keyword evidence="8" id="KW-0862">Zinc</keyword>
<proteinExistence type="inferred from homology"/>
<feature type="region of interest" description="Disordered" evidence="16">
    <location>
        <begin position="741"/>
        <end position="770"/>
    </location>
</feature>
<feature type="compositionally biased region" description="Polar residues" evidence="16">
    <location>
        <begin position="543"/>
        <end position="560"/>
    </location>
</feature>
<dbReference type="InterPro" id="IPR050690">
    <property type="entry name" value="JHDM1_Histone_Demethylase"/>
</dbReference>
<feature type="compositionally biased region" description="Polar residues" evidence="16">
    <location>
        <begin position="603"/>
        <end position="625"/>
    </location>
</feature>
<evidence type="ECO:0000256" key="6">
    <source>
        <dbReference type="ARBA" id="ARBA00022723"/>
    </source>
</evidence>
<dbReference type="InterPro" id="IPR001965">
    <property type="entry name" value="Znf_PHD"/>
</dbReference>
<sequence>MLKRKAGSLDTDTEACPLCVPDVLLPDSRVEWIACEACRTWYHAKCLQLSPHNVVSYFCEACNAAKRGSTKLREERPKRAKVGIDYTALDAGEHVNSLRHSYTGLIETQRFARSLAVELDAVSLTEDYLEETGFTLPIVVHESNGLGLQIPADLSVDEVARLVGKDIPIEVMDVPTQGEDKGWTLGKWAAYYNEPSPARVRNVISLEVSDTELGKSIIRPGIVDKLDIVTRYWPRNEEYAAKRPKVQTYCLMSLQNSYTDFHVDFAGTSVYYHILKGSKTFLFIPPTSSNLHKYSDWCKSSNQGKTFLADQCKDTFKVELTAGDTMFIPSGWIHAVHTPKKSLVIGGNFLHLYGMQKHLEIADIEELTKVPGKFRFPLFTKTLWLTVFGIVATKEKLNKYQILGAFRLGQFLYNKVDASETKPGRKAFDGLPAERLVGSPITLLRIFFNLVKYHADVCKLPLPDFVTDYQLSCEESSGPVILIKTDVKADTLERLENESTAQAKKEETVSSEFIEAWVELALSPEVDNSIYRGSLNSRRHYSDTSTTETMDNVTSLPTSKCETEPEASTMIATTTILTPLADSASTPVAVQPSRQVHTKQEVHNASLQTESTSSPAATRQTNATSESMDYDYAYGNDNNYLPPLMSFSKVPTSPPRLKRNTSNPASEGPKSATTCFRCKTRKRRCDKERPCKSCVEIGLAPSCSDSGMHVPLPTTSPAQTSVVTSPQASVITSPQVEQSFTSVTQGPPAGSHNAIDTHTGDMKAKRSRKLGARCGRCARDKKQCSREEPICDRCVKKNLQPSDCIYPHQTQAEDGGTSTDHTKDEDGPVDQSSPDSSRQEQTDQVASITTVVPQSSADGVPKSQEEKPIMQGSTKPSDVSSSGLATTNDTEMSEMATNGSESIPATDTTVTTSNDADARNGHDGQENHVA</sequence>
<evidence type="ECO:0000259" key="17">
    <source>
        <dbReference type="PROSITE" id="PS50048"/>
    </source>
</evidence>
<keyword evidence="12" id="KW-0804">Transcription</keyword>
<evidence type="ECO:0000256" key="7">
    <source>
        <dbReference type="ARBA" id="ARBA00022771"/>
    </source>
</evidence>
<dbReference type="InterPro" id="IPR041667">
    <property type="entry name" value="Cupin_8"/>
</dbReference>
<dbReference type="SMART" id="SM00066">
    <property type="entry name" value="GAL4"/>
    <property type="match status" value="2"/>
</dbReference>
<evidence type="ECO:0000256" key="15">
    <source>
        <dbReference type="ARBA" id="ARBA00047915"/>
    </source>
</evidence>
<feature type="compositionally biased region" description="Polar residues" evidence="16">
    <location>
        <begin position="871"/>
        <end position="915"/>
    </location>
</feature>
<comment type="caution">
    <text evidence="19">The sequence shown here is derived from an EMBL/GenBank/DDBJ whole genome shotgun (WGS) entry which is preliminary data.</text>
</comment>
<keyword evidence="11" id="KW-0805">Transcription regulation</keyword>
<feature type="domain" description="Zn(2)-C6 fungal-type" evidence="17">
    <location>
        <begin position="773"/>
        <end position="806"/>
    </location>
</feature>
<dbReference type="EMBL" id="CAHR02000021">
    <property type="protein sequence ID" value="CCG80979.1"/>
    <property type="molecule type" value="Genomic_DNA"/>
</dbReference>
<feature type="domain" description="Zn(2)-C6 fungal-type" evidence="17">
    <location>
        <begin position="674"/>
        <end position="705"/>
    </location>
</feature>
<comment type="similarity">
    <text evidence="3">Belongs to the JHDM1 histone demethylase family.</text>
</comment>
<dbReference type="GO" id="GO:0005634">
    <property type="term" value="C:nucleus"/>
    <property type="evidence" value="ECO:0007669"/>
    <property type="project" value="UniProtKB-SubCell"/>
</dbReference>
<keyword evidence="13" id="KW-0539">Nucleus</keyword>
<dbReference type="SMART" id="SM00249">
    <property type="entry name" value="PHD"/>
    <property type="match status" value="1"/>
</dbReference>
<dbReference type="InterPro" id="IPR019786">
    <property type="entry name" value="Zinc_finger_PHD-type_CS"/>
</dbReference>
<keyword evidence="9" id="KW-0560">Oxidoreductase</keyword>
<evidence type="ECO:0000313" key="20">
    <source>
        <dbReference type="Proteomes" id="UP000013776"/>
    </source>
</evidence>
<dbReference type="SMART" id="SM00558">
    <property type="entry name" value="JmjC"/>
    <property type="match status" value="1"/>
</dbReference>
<dbReference type="InterPro" id="IPR003347">
    <property type="entry name" value="JmjC_dom"/>
</dbReference>
<feature type="compositionally biased region" description="Polar residues" evidence="16">
    <location>
        <begin position="808"/>
        <end position="819"/>
    </location>
</feature>
<evidence type="ECO:0000256" key="4">
    <source>
        <dbReference type="ARBA" id="ARBA00013246"/>
    </source>
</evidence>
<dbReference type="Proteomes" id="UP000013776">
    <property type="component" value="Unassembled WGS sequence"/>
</dbReference>
<evidence type="ECO:0000256" key="1">
    <source>
        <dbReference type="ARBA" id="ARBA00001954"/>
    </source>
</evidence>
<evidence type="ECO:0000256" key="3">
    <source>
        <dbReference type="ARBA" id="ARBA00008037"/>
    </source>
</evidence>
<dbReference type="SUPFAM" id="SSF57701">
    <property type="entry name" value="Zn2/Cys6 DNA-binding domain"/>
    <property type="match status" value="1"/>
</dbReference>
<dbReference type="InterPro" id="IPR001138">
    <property type="entry name" value="Zn2Cys6_DnaBD"/>
</dbReference>
<evidence type="ECO:0000256" key="13">
    <source>
        <dbReference type="ARBA" id="ARBA00023242"/>
    </source>
</evidence>
<dbReference type="InterPro" id="IPR011011">
    <property type="entry name" value="Znf_FYVE_PHD"/>
</dbReference>
<dbReference type="PROSITE" id="PS00463">
    <property type="entry name" value="ZN2_CY6_FUNGAL_1"/>
    <property type="match status" value="1"/>
</dbReference>
<dbReference type="Gene3D" id="2.60.120.650">
    <property type="entry name" value="Cupin"/>
    <property type="match status" value="1"/>
</dbReference>
<keyword evidence="10" id="KW-0408">Iron</keyword>
<dbReference type="eggNOG" id="KOG1633">
    <property type="taxonomic scope" value="Eukaryota"/>
</dbReference>